<evidence type="ECO:0000256" key="5">
    <source>
        <dbReference type="ARBA" id="ARBA00023136"/>
    </source>
</evidence>
<feature type="transmembrane region" description="Helical" evidence="6">
    <location>
        <begin position="369"/>
        <end position="387"/>
    </location>
</feature>
<dbReference type="GO" id="GO:0005886">
    <property type="term" value="C:plasma membrane"/>
    <property type="evidence" value="ECO:0007669"/>
    <property type="project" value="UniProtKB-SubCell"/>
</dbReference>
<protein>
    <submittedName>
        <fullName evidence="8">MFS transporter</fullName>
    </submittedName>
</protein>
<evidence type="ECO:0000313" key="9">
    <source>
        <dbReference type="Proteomes" id="UP000271010"/>
    </source>
</evidence>
<accession>A0A3M9MWM0</accession>
<feature type="transmembrane region" description="Helical" evidence="6">
    <location>
        <begin position="210"/>
        <end position="232"/>
    </location>
</feature>
<dbReference type="InterPro" id="IPR020846">
    <property type="entry name" value="MFS_dom"/>
</dbReference>
<feature type="transmembrane region" description="Helical" evidence="6">
    <location>
        <begin position="301"/>
        <end position="324"/>
    </location>
</feature>
<evidence type="ECO:0000256" key="3">
    <source>
        <dbReference type="ARBA" id="ARBA00022692"/>
    </source>
</evidence>
<dbReference type="Proteomes" id="UP000271010">
    <property type="component" value="Unassembled WGS sequence"/>
</dbReference>
<evidence type="ECO:0000256" key="1">
    <source>
        <dbReference type="ARBA" id="ARBA00004651"/>
    </source>
</evidence>
<feature type="transmembrane region" description="Helical" evidence="6">
    <location>
        <begin position="345"/>
        <end position="363"/>
    </location>
</feature>
<keyword evidence="4 6" id="KW-1133">Transmembrane helix</keyword>
<dbReference type="AlphaFoldDB" id="A0A3M9MWM0"/>
<dbReference type="EMBL" id="RJJE01000009">
    <property type="protein sequence ID" value="RNI29952.1"/>
    <property type="molecule type" value="Genomic_DNA"/>
</dbReference>
<dbReference type="InterPro" id="IPR011701">
    <property type="entry name" value="MFS"/>
</dbReference>
<dbReference type="PANTHER" id="PTHR43124:SF6">
    <property type="entry name" value="TRANSPORTER ARAJ-RELATED"/>
    <property type="match status" value="1"/>
</dbReference>
<feature type="transmembrane region" description="Helical" evidence="6">
    <location>
        <begin position="79"/>
        <end position="98"/>
    </location>
</feature>
<keyword evidence="9" id="KW-1185">Reference proteome</keyword>
<keyword evidence="2" id="KW-1003">Cell membrane</keyword>
<evidence type="ECO:0000256" key="2">
    <source>
        <dbReference type="ARBA" id="ARBA00022475"/>
    </source>
</evidence>
<organism evidence="8 9">
    <name type="scientific">Rufibacter immobilis</name>
    <dbReference type="NCBI Taxonomy" id="1348778"/>
    <lineage>
        <taxon>Bacteria</taxon>
        <taxon>Pseudomonadati</taxon>
        <taxon>Bacteroidota</taxon>
        <taxon>Cytophagia</taxon>
        <taxon>Cytophagales</taxon>
        <taxon>Hymenobacteraceae</taxon>
        <taxon>Rufibacter</taxon>
    </lineage>
</organism>
<evidence type="ECO:0000313" key="8">
    <source>
        <dbReference type="EMBL" id="RNI29952.1"/>
    </source>
</evidence>
<dbReference type="Pfam" id="PF07690">
    <property type="entry name" value="MFS_1"/>
    <property type="match status" value="1"/>
</dbReference>
<dbReference type="SUPFAM" id="SSF103473">
    <property type="entry name" value="MFS general substrate transporter"/>
    <property type="match status" value="1"/>
</dbReference>
<keyword evidence="5 6" id="KW-0472">Membrane</keyword>
<feature type="transmembrane region" description="Helical" evidence="6">
    <location>
        <begin position="51"/>
        <end position="72"/>
    </location>
</feature>
<proteinExistence type="predicted"/>
<dbReference type="CDD" id="cd17324">
    <property type="entry name" value="MFS_NepI_like"/>
    <property type="match status" value="1"/>
</dbReference>
<dbReference type="InterPro" id="IPR036259">
    <property type="entry name" value="MFS_trans_sf"/>
</dbReference>
<keyword evidence="3 6" id="KW-0812">Transmembrane</keyword>
<feature type="transmembrane region" description="Helical" evidence="6">
    <location>
        <begin position="274"/>
        <end position="295"/>
    </location>
</feature>
<feature type="transmembrane region" description="Helical" evidence="6">
    <location>
        <begin position="244"/>
        <end position="262"/>
    </location>
</feature>
<dbReference type="OrthoDB" id="9788453at2"/>
<reference evidence="8 9" key="1">
    <citation type="submission" date="2018-11" db="EMBL/GenBank/DDBJ databases">
        <title>Rufibacter latericius sp. nov., isolated from water in Baiyang Lake.</title>
        <authorList>
            <person name="Yang Y."/>
        </authorList>
    </citation>
    <scope>NUCLEOTIDE SEQUENCE [LARGE SCALE GENOMIC DNA]</scope>
    <source>
        <strain evidence="8 9">MCC P1</strain>
    </source>
</reference>
<dbReference type="PANTHER" id="PTHR43124">
    <property type="entry name" value="PURINE EFFLUX PUMP PBUE"/>
    <property type="match status" value="1"/>
</dbReference>
<dbReference type="Gene3D" id="1.20.1250.20">
    <property type="entry name" value="MFS general substrate transporter like domains"/>
    <property type="match status" value="2"/>
</dbReference>
<evidence type="ECO:0000256" key="6">
    <source>
        <dbReference type="SAM" id="Phobius"/>
    </source>
</evidence>
<feature type="domain" description="Major facilitator superfamily (MFS) profile" evidence="7">
    <location>
        <begin position="13"/>
        <end position="389"/>
    </location>
</feature>
<evidence type="ECO:0000259" key="7">
    <source>
        <dbReference type="PROSITE" id="PS50850"/>
    </source>
</evidence>
<feature type="transmembrane region" description="Helical" evidence="6">
    <location>
        <begin position="104"/>
        <end position="125"/>
    </location>
</feature>
<name>A0A3M9MWM0_9BACT</name>
<feature type="transmembrane region" description="Helical" evidence="6">
    <location>
        <begin position="165"/>
        <end position="189"/>
    </location>
</feature>
<dbReference type="InterPro" id="IPR050189">
    <property type="entry name" value="MFS_Efflux_Transporters"/>
</dbReference>
<comment type="caution">
    <text evidence="8">The sequence shown here is derived from an EMBL/GenBank/DDBJ whole genome shotgun (WGS) entry which is preliminary data.</text>
</comment>
<sequence>MKNTSRSPFFQLSLISLLLGGFSIGMTEFLMMGILPDMSQALDISIPKAGHLISIYALGVVIGAPLMVGLTSNLPPKKVLIGLMLMVGVFNGLFGLMSSYPLLMATRLLAGLPHGAFFGIGAVVASKLAQKGKEASAVSVMFAGLTVANIIGVPLGTYIGHHFSWRYSFALIAVVALGAALSVKLWMPSVKSESETSFRQSLNIFKHKELWLIIGLSAIGTGGMFAWISYIAPLMTEVAGFNPGSMTVIMVVAGLGMAVGNFMGGRLADKFSPLTTTTLLFLSMVVVLLLTTMLVQFKPTAIMMTFLTGAIGFSVIAPMQMLMVQQAKGAEMLASSLLQATSNMGNALGAFLGGLPIAAGFGFTSPEYVGAGLAFMGVLFCLLLIAAHKQKARNLAAV</sequence>
<comment type="subcellular location">
    <subcellularLocation>
        <location evidence="1">Cell membrane</location>
        <topology evidence="1">Multi-pass membrane protein</topology>
    </subcellularLocation>
</comment>
<dbReference type="RefSeq" id="WP_123133033.1">
    <property type="nucleotide sequence ID" value="NZ_RJJE01000009.1"/>
</dbReference>
<gene>
    <name evidence="8" type="ORF">EFA69_10520</name>
</gene>
<feature type="transmembrane region" description="Helical" evidence="6">
    <location>
        <begin position="137"/>
        <end position="159"/>
    </location>
</feature>
<evidence type="ECO:0000256" key="4">
    <source>
        <dbReference type="ARBA" id="ARBA00022989"/>
    </source>
</evidence>
<dbReference type="GO" id="GO:0022857">
    <property type="term" value="F:transmembrane transporter activity"/>
    <property type="evidence" value="ECO:0007669"/>
    <property type="project" value="InterPro"/>
</dbReference>
<dbReference type="PROSITE" id="PS50850">
    <property type="entry name" value="MFS"/>
    <property type="match status" value="1"/>
</dbReference>